<reference evidence="1" key="1">
    <citation type="journal article" date="2014" name="Int. J. Syst. Evol. Microbiol.">
        <title>Complete genome sequence of Corynebacterium casei LMG S-19264T (=DSM 44701T), isolated from a smear-ripened cheese.</title>
        <authorList>
            <consortium name="US DOE Joint Genome Institute (JGI-PGF)"/>
            <person name="Walter F."/>
            <person name="Albersmeier A."/>
            <person name="Kalinowski J."/>
            <person name="Ruckert C."/>
        </authorList>
    </citation>
    <scope>NUCLEOTIDE SEQUENCE</scope>
    <source>
        <strain evidence="1">CGMCC 1.12195</strain>
    </source>
</reference>
<protein>
    <recommendedName>
        <fullName evidence="3">ParB/Sulfiredoxin domain-containing protein</fullName>
    </recommendedName>
</protein>
<dbReference type="AlphaFoldDB" id="A0A917MGF7"/>
<dbReference type="EMBL" id="BMER01000005">
    <property type="protein sequence ID" value="GGH00175.1"/>
    <property type="molecule type" value="Genomic_DNA"/>
</dbReference>
<reference evidence="1" key="2">
    <citation type="submission" date="2020-09" db="EMBL/GenBank/DDBJ databases">
        <authorList>
            <person name="Sun Q."/>
            <person name="Zhou Y."/>
        </authorList>
    </citation>
    <scope>NUCLEOTIDE SEQUENCE</scope>
    <source>
        <strain evidence="1">CGMCC 1.12195</strain>
    </source>
</reference>
<evidence type="ECO:0000313" key="2">
    <source>
        <dbReference type="Proteomes" id="UP000660862"/>
    </source>
</evidence>
<evidence type="ECO:0008006" key="3">
    <source>
        <dbReference type="Google" id="ProtNLM"/>
    </source>
</evidence>
<sequence length="413" mass="48270">MTTENRITAINNATSTGEKKTIRYKHVDHLLDVKQIPLGALLYNPYNGRIRSLIKSFESAQQREINNEDEKDIEIIEQYLYDSAKGKNDKTLESLRENGQQEVGIVTKDGVIIDGNRRACLLNIIRKGDESRNYFKAVVLPDQLKDNEREITLLETRYQMGVDSKVDYNPIEKYIRCYELKEDHDLDLSEIAEIMAESEPQITAWLSIFNLMEEYLIYLKTPRIYTRLEKREGHFVDLLNYLNQHEKNLIFSDDDLAKLKEVYFDYIRLGIPVLRARVIGRPTGANSFFSRKEIWNDFIKDHTELKASYTDLSFDGIRAKNPSYSNEDVIRQIDNAWKDTLEDSLIENLSYYESDLKDLIETYAPLKLLQRIQNNVDRINVESMEPTTKEDVIRLINKIQSKLTNLLHLVNQN</sequence>
<gene>
    <name evidence="1" type="ORF">GCM10007415_40110</name>
</gene>
<keyword evidence="2" id="KW-1185">Reference proteome</keyword>
<dbReference type="RefSeq" id="WP_188507885.1">
    <property type="nucleotide sequence ID" value="NZ_BMER01000005.1"/>
</dbReference>
<name>A0A917MGF7_9SPHI</name>
<proteinExistence type="predicted"/>
<dbReference type="Proteomes" id="UP000660862">
    <property type="component" value="Unassembled WGS sequence"/>
</dbReference>
<accession>A0A917MGF7</accession>
<organism evidence="1 2">
    <name type="scientific">Parapedobacter pyrenivorans</name>
    <dbReference type="NCBI Taxonomy" id="1305674"/>
    <lineage>
        <taxon>Bacteria</taxon>
        <taxon>Pseudomonadati</taxon>
        <taxon>Bacteroidota</taxon>
        <taxon>Sphingobacteriia</taxon>
        <taxon>Sphingobacteriales</taxon>
        <taxon>Sphingobacteriaceae</taxon>
        <taxon>Parapedobacter</taxon>
    </lineage>
</organism>
<dbReference type="SUPFAM" id="SSF109709">
    <property type="entry name" value="KorB DNA-binding domain-like"/>
    <property type="match status" value="1"/>
</dbReference>
<evidence type="ECO:0000313" key="1">
    <source>
        <dbReference type="EMBL" id="GGH00175.1"/>
    </source>
</evidence>
<comment type="caution">
    <text evidence="1">The sequence shown here is derived from an EMBL/GenBank/DDBJ whole genome shotgun (WGS) entry which is preliminary data.</text>
</comment>